<dbReference type="EMBL" id="GGFJ01011466">
    <property type="protein sequence ID" value="MBW60607.1"/>
    <property type="molecule type" value="Transcribed_RNA"/>
</dbReference>
<dbReference type="AlphaFoldDB" id="A0A2M4C5K0"/>
<keyword evidence="1" id="KW-0732">Signal</keyword>
<feature type="chain" id="PRO_5014772856" evidence="1">
    <location>
        <begin position="17"/>
        <end position="261"/>
    </location>
</feature>
<evidence type="ECO:0000256" key="1">
    <source>
        <dbReference type="SAM" id="SignalP"/>
    </source>
</evidence>
<sequence>MLCLLLLLLLLGHPLAVIKPRIVPAHVPGHQHGGKILGLHVICVLQHRWHGRRRRDHVRGRATGYTSAHSVSTDSGPSYACMPHLWPAKVWSEVQFDLASLLRESLLLIVTAIELRIGGSCFRFGRFRSLLSSRFTTPRGHQFLQQYRLFVVVAHVPYQAISVRTESDYFGLIIDPIVVRSPNVISDFERFGAPTIHQFLLRYLHSAPFVLTRRNRTTNATAAATSTTIYHRFVGFLFRGLPTASCGKRGLVYHFSVRLHR</sequence>
<evidence type="ECO:0000313" key="2">
    <source>
        <dbReference type="EMBL" id="MBW60607.1"/>
    </source>
</evidence>
<feature type="signal peptide" evidence="1">
    <location>
        <begin position="1"/>
        <end position="16"/>
    </location>
</feature>
<proteinExistence type="predicted"/>
<protein>
    <submittedName>
        <fullName evidence="2">Putative secreted protein</fullName>
    </submittedName>
</protein>
<organism evidence="2">
    <name type="scientific">Anopheles marajoara</name>
    <dbReference type="NCBI Taxonomy" id="58244"/>
    <lineage>
        <taxon>Eukaryota</taxon>
        <taxon>Metazoa</taxon>
        <taxon>Ecdysozoa</taxon>
        <taxon>Arthropoda</taxon>
        <taxon>Hexapoda</taxon>
        <taxon>Insecta</taxon>
        <taxon>Pterygota</taxon>
        <taxon>Neoptera</taxon>
        <taxon>Endopterygota</taxon>
        <taxon>Diptera</taxon>
        <taxon>Nematocera</taxon>
        <taxon>Culicoidea</taxon>
        <taxon>Culicidae</taxon>
        <taxon>Anophelinae</taxon>
        <taxon>Anopheles</taxon>
    </lineage>
</organism>
<reference evidence="2" key="1">
    <citation type="submission" date="2018-01" db="EMBL/GenBank/DDBJ databases">
        <title>An insight into the sialome of Amazonian anophelines.</title>
        <authorList>
            <person name="Ribeiro J.M."/>
            <person name="Scarpassa V."/>
            <person name="Calvo E."/>
        </authorList>
    </citation>
    <scope>NUCLEOTIDE SEQUENCE</scope>
    <source>
        <tissue evidence="2">Salivary glands</tissue>
    </source>
</reference>
<name>A0A2M4C5K0_9DIPT</name>
<accession>A0A2M4C5K0</accession>